<dbReference type="EMBL" id="BARU01036214">
    <property type="protein sequence ID" value="GAH88611.1"/>
    <property type="molecule type" value="Genomic_DNA"/>
</dbReference>
<keyword evidence="1" id="KW-1133">Transmembrane helix</keyword>
<evidence type="ECO:0000256" key="1">
    <source>
        <dbReference type="SAM" id="Phobius"/>
    </source>
</evidence>
<sequence>KELSTPRPQIALQIDPRSEKTVVFEITNFSALSGAGYPVFCYFEYDSEETHYTAVARALVKIVKCENWFKRTKPFWLGAAIILGVILVAFQLKRKGF</sequence>
<accession>X1J1Q5</accession>
<organism evidence="2">
    <name type="scientific">marine sediment metagenome</name>
    <dbReference type="NCBI Taxonomy" id="412755"/>
    <lineage>
        <taxon>unclassified sequences</taxon>
        <taxon>metagenomes</taxon>
        <taxon>ecological metagenomes</taxon>
    </lineage>
</organism>
<comment type="caution">
    <text evidence="2">The sequence shown here is derived from an EMBL/GenBank/DDBJ whole genome shotgun (WGS) entry which is preliminary data.</text>
</comment>
<feature type="transmembrane region" description="Helical" evidence="1">
    <location>
        <begin position="75"/>
        <end position="92"/>
    </location>
</feature>
<protein>
    <submittedName>
        <fullName evidence="2">Uncharacterized protein</fullName>
    </submittedName>
</protein>
<reference evidence="2" key="1">
    <citation type="journal article" date="2014" name="Front. Microbiol.">
        <title>High frequency of phylogenetically diverse reductive dehalogenase-homologous genes in deep subseafloor sedimentary metagenomes.</title>
        <authorList>
            <person name="Kawai M."/>
            <person name="Futagami T."/>
            <person name="Toyoda A."/>
            <person name="Takaki Y."/>
            <person name="Nishi S."/>
            <person name="Hori S."/>
            <person name="Arai W."/>
            <person name="Tsubouchi T."/>
            <person name="Morono Y."/>
            <person name="Uchiyama I."/>
            <person name="Ito T."/>
            <person name="Fujiyama A."/>
            <person name="Inagaki F."/>
            <person name="Takami H."/>
        </authorList>
    </citation>
    <scope>NUCLEOTIDE SEQUENCE</scope>
    <source>
        <strain evidence="2">Expedition CK06-06</strain>
    </source>
</reference>
<feature type="non-terminal residue" evidence="2">
    <location>
        <position position="1"/>
    </location>
</feature>
<dbReference type="AlphaFoldDB" id="X1J1Q5"/>
<name>X1J1Q5_9ZZZZ</name>
<evidence type="ECO:0000313" key="2">
    <source>
        <dbReference type="EMBL" id="GAH88611.1"/>
    </source>
</evidence>
<keyword evidence="1" id="KW-0472">Membrane</keyword>
<keyword evidence="1" id="KW-0812">Transmembrane</keyword>
<gene>
    <name evidence="2" type="ORF">S03H2_56590</name>
</gene>
<proteinExistence type="predicted"/>